<sequence length="184" mass="20220">MHFLDIFIRQAHPGPCVQSYSSYEQKLEDARLYKECDFLPWQVLVDDLAGSVHQAYGGLANPSYVINSEGRISFYNIWSHAPSLHRALEDLTSREAACVVRGGIDRKPHIMAMMVAGWPAIERGLPQSFSDLESTLPGSAYGLKAGYKLKPALSPIALRSRPLSTTARAAMGGAGLYIGTRLLR</sequence>
<gene>
    <name evidence="1" type="ORF">SCFA_230024</name>
</gene>
<name>A0A485LYM4_9ZZZZ</name>
<dbReference type="EMBL" id="CAADRM010000085">
    <property type="protein sequence ID" value="VFU13998.1"/>
    <property type="molecule type" value="Genomic_DNA"/>
</dbReference>
<dbReference type="AlphaFoldDB" id="A0A485LYM4"/>
<organism evidence="1">
    <name type="scientific">anaerobic digester metagenome</name>
    <dbReference type="NCBI Taxonomy" id="1263854"/>
    <lineage>
        <taxon>unclassified sequences</taxon>
        <taxon>metagenomes</taxon>
        <taxon>ecological metagenomes</taxon>
    </lineage>
</organism>
<dbReference type="Gene3D" id="3.40.30.10">
    <property type="entry name" value="Glutaredoxin"/>
    <property type="match status" value="1"/>
</dbReference>
<accession>A0A485LYM4</accession>
<proteinExistence type="predicted"/>
<reference evidence="1" key="1">
    <citation type="submission" date="2019-03" db="EMBL/GenBank/DDBJ databases">
        <authorList>
            <person name="Hao L."/>
        </authorList>
    </citation>
    <scope>NUCLEOTIDE SEQUENCE</scope>
</reference>
<protein>
    <submittedName>
        <fullName evidence="1">Uncharacterized protein</fullName>
    </submittedName>
</protein>
<evidence type="ECO:0000313" key="1">
    <source>
        <dbReference type="EMBL" id="VFU13998.1"/>
    </source>
</evidence>